<sequence length="517" mass="54815">MTTGPAGSVRDDPSSAVPSAARSVIARWNPEGLRRLGADGVHVAGPPRSGKSTIEDELRRRVPAGVDIVADPAEASVVLMLLDASAALGREELAVLDAAAPRPVDSTVPLPVDVVFALNKTDVHRDWPSVAERNAELLARHDSRFGRTPIHPVSARGPSGVEELLTAILDAARARRTPQRRVESSRALVANTEEMIAGTARAVRAGTAEAALRAERVRVAARRDGGRAERVAALRGRVQLAKVELLHEVAGLARTATTTARTDIDRADRRALADFPSRLAEQSAEHTAIVEDLVARRVEDLARSVGTTVSAAGPGVPAAAPVPSVSAGPGGDSDDFEGPERRRRGLEDQMAILLGASAGLGLGRLAVSPLTTVPALDIASIPVTLVLGAGAAWWLMRARAHIADRAHMRQWANETVAHVRGRWEQIVLARLLEAESRLGEQIIADARAHAAEVDERLAAIDLELRRLNGQRAGKLAACEKDLEVLAEAAQELASEDGRHVVRHTERENDAGGSRGPG</sequence>
<gene>
    <name evidence="3" type="ORF">SAMN05444695_104184</name>
</gene>
<feature type="compositionally biased region" description="Low complexity" evidence="2">
    <location>
        <begin position="309"/>
        <end position="327"/>
    </location>
</feature>
<feature type="compositionally biased region" description="Basic and acidic residues" evidence="2">
    <location>
        <begin position="495"/>
        <end position="509"/>
    </location>
</feature>
<dbReference type="SUPFAM" id="SSF52540">
    <property type="entry name" value="P-loop containing nucleoside triphosphate hydrolases"/>
    <property type="match status" value="1"/>
</dbReference>
<evidence type="ECO:0000256" key="1">
    <source>
        <dbReference type="SAM" id="Coils"/>
    </source>
</evidence>
<feature type="region of interest" description="Disordered" evidence="2">
    <location>
        <begin position="309"/>
        <end position="340"/>
    </location>
</feature>
<feature type="coiled-coil region" evidence="1">
    <location>
        <begin position="450"/>
        <end position="495"/>
    </location>
</feature>
<evidence type="ECO:0000256" key="2">
    <source>
        <dbReference type="SAM" id="MobiDB-lite"/>
    </source>
</evidence>
<name>A0A1G8GS35_9NOCA</name>
<evidence type="ECO:0000313" key="3">
    <source>
        <dbReference type="EMBL" id="SDH97081.1"/>
    </source>
</evidence>
<protein>
    <recommendedName>
        <fullName evidence="5">Dynamin family protein</fullName>
    </recommendedName>
</protein>
<evidence type="ECO:0008006" key="5">
    <source>
        <dbReference type="Google" id="ProtNLM"/>
    </source>
</evidence>
<organism evidence="3 4">
    <name type="scientific">Rhodococcus triatomae</name>
    <dbReference type="NCBI Taxonomy" id="300028"/>
    <lineage>
        <taxon>Bacteria</taxon>
        <taxon>Bacillati</taxon>
        <taxon>Actinomycetota</taxon>
        <taxon>Actinomycetes</taxon>
        <taxon>Mycobacteriales</taxon>
        <taxon>Nocardiaceae</taxon>
        <taxon>Rhodococcus</taxon>
    </lineage>
</organism>
<accession>A0A1G8GS35</accession>
<keyword evidence="4" id="KW-1185">Reference proteome</keyword>
<reference evidence="3 4" key="1">
    <citation type="submission" date="2016-10" db="EMBL/GenBank/DDBJ databases">
        <authorList>
            <person name="de Groot N.N."/>
        </authorList>
    </citation>
    <scope>NUCLEOTIDE SEQUENCE [LARGE SCALE GENOMIC DNA]</scope>
    <source>
        <strain evidence="3 4">DSM 44892</strain>
    </source>
</reference>
<feature type="region of interest" description="Disordered" evidence="2">
    <location>
        <begin position="1"/>
        <end position="21"/>
    </location>
</feature>
<dbReference type="Gene3D" id="3.40.50.300">
    <property type="entry name" value="P-loop containing nucleotide triphosphate hydrolases"/>
    <property type="match status" value="1"/>
</dbReference>
<dbReference type="AlphaFoldDB" id="A0A1G8GS35"/>
<proteinExistence type="predicted"/>
<dbReference type="Proteomes" id="UP000183263">
    <property type="component" value="Unassembled WGS sequence"/>
</dbReference>
<dbReference type="EMBL" id="FNDN01000004">
    <property type="protein sequence ID" value="SDH97081.1"/>
    <property type="molecule type" value="Genomic_DNA"/>
</dbReference>
<evidence type="ECO:0000313" key="4">
    <source>
        <dbReference type="Proteomes" id="UP000183263"/>
    </source>
</evidence>
<dbReference type="InterPro" id="IPR027417">
    <property type="entry name" value="P-loop_NTPase"/>
</dbReference>
<feature type="region of interest" description="Disordered" evidence="2">
    <location>
        <begin position="495"/>
        <end position="517"/>
    </location>
</feature>
<keyword evidence="1" id="KW-0175">Coiled coil</keyword>